<keyword evidence="4" id="KW-0732">Signal</keyword>
<keyword evidence="10" id="KW-0472">Membrane</keyword>
<dbReference type="RefSeq" id="WP_126582016.1">
    <property type="nucleotide sequence ID" value="NZ_BIFR01000002.1"/>
</dbReference>
<evidence type="ECO:0000256" key="10">
    <source>
        <dbReference type="SAM" id="Phobius"/>
    </source>
</evidence>
<dbReference type="InterPro" id="IPR013783">
    <property type="entry name" value="Ig-like_fold"/>
</dbReference>
<evidence type="ECO:0000256" key="6">
    <source>
        <dbReference type="ARBA" id="ARBA00022837"/>
    </source>
</evidence>
<evidence type="ECO:0000256" key="7">
    <source>
        <dbReference type="ARBA" id="ARBA00023065"/>
    </source>
</evidence>
<dbReference type="Pfam" id="PF03160">
    <property type="entry name" value="Calx-beta"/>
    <property type="match status" value="4"/>
</dbReference>
<dbReference type="InterPro" id="IPR018391">
    <property type="entry name" value="PQQ_b-propeller_rpt"/>
</dbReference>
<keyword evidence="7" id="KW-0406">Ion transport</keyword>
<keyword evidence="10" id="KW-1133">Transmembrane helix</keyword>
<protein>
    <recommendedName>
        <fullName evidence="11">Calx-beta domain-containing protein</fullName>
    </recommendedName>
</protein>
<organism evidence="12 13">
    <name type="scientific">Tengunoibacter tsumagoiensis</name>
    <dbReference type="NCBI Taxonomy" id="2014871"/>
    <lineage>
        <taxon>Bacteria</taxon>
        <taxon>Bacillati</taxon>
        <taxon>Chloroflexota</taxon>
        <taxon>Ktedonobacteria</taxon>
        <taxon>Ktedonobacterales</taxon>
        <taxon>Dictyobacteraceae</taxon>
        <taxon>Tengunoibacter</taxon>
    </lineage>
</organism>
<dbReference type="InterPro" id="IPR038081">
    <property type="entry name" value="CalX-like_sf"/>
</dbReference>
<feature type="domain" description="Calx-beta" evidence="11">
    <location>
        <begin position="977"/>
        <end position="1077"/>
    </location>
</feature>
<name>A0A402A5T6_9CHLR</name>
<evidence type="ECO:0000256" key="2">
    <source>
        <dbReference type="ARBA" id="ARBA00004496"/>
    </source>
</evidence>
<dbReference type="GO" id="GO:0016020">
    <property type="term" value="C:membrane"/>
    <property type="evidence" value="ECO:0007669"/>
    <property type="project" value="InterPro"/>
</dbReference>
<evidence type="ECO:0000256" key="1">
    <source>
        <dbReference type="ARBA" id="ARBA00004138"/>
    </source>
</evidence>
<dbReference type="SUPFAM" id="SSF50998">
    <property type="entry name" value="Quinoprotein alcohol dehydrogenase-like"/>
    <property type="match status" value="1"/>
</dbReference>
<dbReference type="GO" id="GO:0007154">
    <property type="term" value="P:cell communication"/>
    <property type="evidence" value="ECO:0007669"/>
    <property type="project" value="InterPro"/>
</dbReference>
<keyword evidence="6" id="KW-0106">Calcium</keyword>
<dbReference type="SMART" id="SM00564">
    <property type="entry name" value="PQQ"/>
    <property type="match status" value="2"/>
</dbReference>
<evidence type="ECO:0000256" key="4">
    <source>
        <dbReference type="ARBA" id="ARBA00022729"/>
    </source>
</evidence>
<feature type="domain" description="Calx-beta" evidence="11">
    <location>
        <begin position="869"/>
        <end position="965"/>
    </location>
</feature>
<dbReference type="InterPro" id="IPR053879">
    <property type="entry name" value="HYDIN_VesB_CFA65-like_Ig"/>
</dbReference>
<dbReference type="PANTHER" id="PTHR11878:SF65">
    <property type="entry name" value="NA_CA-EXCHANGE PROTEIN, ISOFORM G"/>
    <property type="match status" value="1"/>
</dbReference>
<dbReference type="PANTHER" id="PTHR11878">
    <property type="entry name" value="SODIUM/CALCIUM EXCHANGER"/>
    <property type="match status" value="1"/>
</dbReference>
<dbReference type="InterPro" id="IPR011047">
    <property type="entry name" value="Quinoprotein_ADH-like_sf"/>
</dbReference>
<keyword evidence="10" id="KW-0812">Transmembrane</keyword>
<dbReference type="InterPro" id="IPR015943">
    <property type="entry name" value="WD40/YVTN_repeat-like_dom_sf"/>
</dbReference>
<dbReference type="InterPro" id="IPR051171">
    <property type="entry name" value="CaCA"/>
</dbReference>
<dbReference type="Gene3D" id="2.130.10.10">
    <property type="entry name" value="YVTN repeat-like/Quinoprotein amine dehydrogenase"/>
    <property type="match status" value="1"/>
</dbReference>
<accession>A0A402A5T6</accession>
<dbReference type="OrthoDB" id="581621at2"/>
<dbReference type="InterPro" id="IPR003644">
    <property type="entry name" value="Calx_beta"/>
</dbReference>
<dbReference type="EMBL" id="BIFR01000002">
    <property type="protein sequence ID" value="GCE14439.1"/>
    <property type="molecule type" value="Genomic_DNA"/>
</dbReference>
<keyword evidence="13" id="KW-1185">Reference proteome</keyword>
<dbReference type="GO" id="GO:0030001">
    <property type="term" value="P:metal ion transport"/>
    <property type="evidence" value="ECO:0007669"/>
    <property type="project" value="TreeGrafter"/>
</dbReference>
<evidence type="ECO:0000256" key="5">
    <source>
        <dbReference type="ARBA" id="ARBA00022737"/>
    </source>
</evidence>
<dbReference type="Pfam" id="PF22544">
    <property type="entry name" value="HYDIN_VesB_CFA65-like_Ig"/>
    <property type="match status" value="2"/>
</dbReference>
<dbReference type="NCBIfam" id="NF012200">
    <property type="entry name" value="choice_anch_D"/>
    <property type="match status" value="3"/>
</dbReference>
<evidence type="ECO:0000313" key="13">
    <source>
        <dbReference type="Proteomes" id="UP000287352"/>
    </source>
</evidence>
<feature type="transmembrane region" description="Helical" evidence="10">
    <location>
        <begin position="21"/>
        <end position="43"/>
    </location>
</feature>
<dbReference type="Proteomes" id="UP000287352">
    <property type="component" value="Unassembled WGS sequence"/>
</dbReference>
<keyword evidence="9" id="KW-0966">Cell projection</keyword>
<keyword evidence="5" id="KW-0677">Repeat</keyword>
<comment type="caution">
    <text evidence="12">The sequence shown here is derived from an EMBL/GenBank/DDBJ whole genome shotgun (WGS) entry which is preliminary data.</text>
</comment>
<dbReference type="Gene3D" id="2.60.40.2030">
    <property type="match status" value="4"/>
</dbReference>
<proteinExistence type="predicted"/>
<dbReference type="SUPFAM" id="SSF141072">
    <property type="entry name" value="CalX-like"/>
    <property type="match status" value="4"/>
</dbReference>
<gene>
    <name evidence="12" type="ORF">KTT_42980</name>
</gene>
<evidence type="ECO:0000256" key="8">
    <source>
        <dbReference type="ARBA" id="ARBA00023069"/>
    </source>
</evidence>
<evidence type="ECO:0000313" key="12">
    <source>
        <dbReference type="EMBL" id="GCE14439.1"/>
    </source>
</evidence>
<keyword evidence="8" id="KW-0969">Cilium</keyword>
<comment type="subcellular location">
    <subcellularLocation>
        <location evidence="1">Cell projection</location>
        <location evidence="1">Cilium</location>
    </subcellularLocation>
    <subcellularLocation>
        <location evidence="2">Cytoplasm</location>
    </subcellularLocation>
</comment>
<dbReference type="Gene3D" id="2.60.40.10">
    <property type="entry name" value="Immunoglobulins"/>
    <property type="match status" value="3"/>
</dbReference>
<keyword evidence="3" id="KW-0963">Cytoplasm</keyword>
<sequence>MNLWRLLMRIAVVFKQGRRHKWWRMALSALIVFVPIIAGLVILNASLQHVRADSDTVSKDALRTSWYPDQTGLTPGLVSGGTFGQLFNASVNGQVYAQPLVANGVVFVATETNNIYGLNAATGAQLWTRNLGTPFNPSDVTCSDLSPLVGITGTPVIDSATNVAYFTSKSYTNGSSGAVSIYMHAVSVATGEEQAGFPVLIQGIASNDPTHSFNSRDQLQRPGLLLMNGVVYAAFGGHCDRKPYEGWVVGVSTSGQLKALWTTEAGTTLPNTLGPGGGIWQSGGGLVSDGVGQIIFATGNGVVPPIGPGKNPPGQLAQAVTRLNVQSDGSLKATDFFSPYDSDTLNANDSDLGSGAPMELPSQYFGTSTYPHILLEAGKQGRLYMLNADNMGGRGQGPSGADAVINILGPNGGLWSKPSVWPGDGGYIYTTTAQGGGGSGKLKAYHYGLDGSGKPTLGLVASTSDTFGFGSGSPVITSSGTNSGSALVWVIWSADGTGSGAQLRAYDPVPVNGTLNLRYSVSIGTSSKFSSPGVDGNRIFVGTRDGHVLGFGAPVNTPLTGGSLDLGTVVVGKSAQGKLTLTANSNLSVSALASNNTVFRVGTPTPALPASLTSGATLDIPITFTPTTDGLVGANITVTTSAGKFSFAVSGTGESSTGMITVSPSPISFGGVAAGGTPVTATTTFTNSGASSITISQETLPKDPFSVSGLPAVNSTLAPNASVTVTLTFAPTITGSFTDALTLVTTGGTATVPISGTAGTPGNLQVTPATIDLGDVPIGGNGLATFTVKNTGGSTITITRSKLPIAGVGFTALTNLPEGTAVAPGISFTENVLFKPAAKGAQTDSWSLNSDDGSGVKTVTFNAKGVAAVANPILPTLYIGDVTVAQPTANTVIANLPVTLTAPSTSPITVNYTTKDGSATVANGDYTAASGSLTFNPGDTSKTIPITVHAHTSRSGLIDFSVTLSSPKNAILGDNTAKVWLVQRQGPYSVYIADAAVDVSGGKATETIPVTLSSAPASGETVSVVVASADGTAKAGTDYTAVQPTTLTFNSGETTKNLSVPVNKVGSGNKTFVMNLTTPSSNAQIGDAQAMVTIINGGAPPLPAVYISDLSLVLSSTGTSTANFTLTLSTASSLPVTVGYATHDGSATVSGGYYNQASGSVTFNPGEMSKTVPVTVNGSSIHGTGTYFYLNLHGITNAVLGDNAGRATLISQLGLYAATGYDITVFQNTTSPSLAQIIVSLDTPIENGQTVTLKVNTVDGTAISGSDKDYIALPVTTLTFNPGDQSLTVPIVINPNLNTSAPKTFTLTLMRFSSNVEVADTSTTVTIVSHA</sequence>
<evidence type="ECO:0000259" key="11">
    <source>
        <dbReference type="SMART" id="SM00237"/>
    </source>
</evidence>
<dbReference type="InterPro" id="IPR002372">
    <property type="entry name" value="PQQ_rpt_dom"/>
</dbReference>
<keyword evidence="7" id="KW-0813">Transport</keyword>
<dbReference type="SMART" id="SM00237">
    <property type="entry name" value="Calx_beta"/>
    <property type="match status" value="2"/>
</dbReference>
<dbReference type="Pfam" id="PF13360">
    <property type="entry name" value="PQQ_2"/>
    <property type="match status" value="1"/>
</dbReference>
<evidence type="ECO:0000256" key="3">
    <source>
        <dbReference type="ARBA" id="ARBA00022490"/>
    </source>
</evidence>
<reference evidence="13" key="1">
    <citation type="submission" date="2018-12" db="EMBL/GenBank/DDBJ databases">
        <title>Tengunoibacter tsumagoiensis gen. nov., sp. nov., Dictyobacter kobayashii sp. nov., D. alpinus sp. nov., and D. joshuensis sp. nov. and description of Dictyobacteraceae fam. nov. within the order Ktedonobacterales isolated from Tengu-no-mugimeshi.</title>
        <authorList>
            <person name="Wang C.M."/>
            <person name="Zheng Y."/>
            <person name="Sakai Y."/>
            <person name="Toyoda A."/>
            <person name="Minakuchi Y."/>
            <person name="Abe K."/>
            <person name="Yokota A."/>
            <person name="Yabe S."/>
        </authorList>
    </citation>
    <scope>NUCLEOTIDE SEQUENCE [LARGE SCALE GENOMIC DNA]</scope>
    <source>
        <strain evidence="13">Uno3</strain>
    </source>
</reference>
<evidence type="ECO:0000256" key="9">
    <source>
        <dbReference type="ARBA" id="ARBA00023273"/>
    </source>
</evidence>
<dbReference type="GO" id="GO:0005737">
    <property type="term" value="C:cytoplasm"/>
    <property type="evidence" value="ECO:0007669"/>
    <property type="project" value="UniProtKB-SubCell"/>
</dbReference>